<name>A0A7X0T8N3_LISWE</name>
<comment type="caution">
    <text evidence="4">The sequence shown here is derived from an EMBL/GenBank/DDBJ whole genome shotgun (WGS) entry which is preliminary data.</text>
</comment>
<evidence type="ECO:0000313" key="5">
    <source>
        <dbReference type="Proteomes" id="UP000522007"/>
    </source>
</evidence>
<dbReference type="AlphaFoldDB" id="A0A7X0T8N3"/>
<dbReference type="Proteomes" id="UP000522007">
    <property type="component" value="Unassembled WGS sequence"/>
</dbReference>
<feature type="domain" description="YvbJ-like NTF2-like" evidence="3">
    <location>
        <begin position="224"/>
        <end position="332"/>
    </location>
</feature>
<feature type="domain" description="TcaA second" evidence="2">
    <location>
        <begin position="35"/>
        <end position="123"/>
    </location>
</feature>
<dbReference type="Pfam" id="PF25155">
    <property type="entry name" value="NTF2_YvbJ"/>
    <property type="match status" value="1"/>
</dbReference>
<evidence type="ECO:0000259" key="3">
    <source>
        <dbReference type="Pfam" id="PF25155"/>
    </source>
</evidence>
<keyword evidence="1" id="KW-0812">Transmembrane</keyword>
<dbReference type="PANTHER" id="PTHR40038:SF1">
    <property type="entry name" value="MEMBRANE-ASSOCIATED PROTEIN TCAA"/>
    <property type="match status" value="1"/>
</dbReference>
<proteinExistence type="predicted"/>
<reference evidence="4 5" key="1">
    <citation type="submission" date="2020-03" db="EMBL/GenBank/DDBJ databases">
        <title>Soil Listeria distribution.</title>
        <authorList>
            <person name="Liao J."/>
            <person name="Wiedmann M."/>
        </authorList>
    </citation>
    <scope>NUCLEOTIDE SEQUENCE [LARGE SCALE GENOMIC DNA]</scope>
    <source>
        <strain evidence="4 5">FSL L7-1829</strain>
    </source>
</reference>
<gene>
    <name evidence="4" type="ORF">HB853_05015</name>
</gene>
<evidence type="ECO:0000259" key="2">
    <source>
        <dbReference type="Pfam" id="PF22813"/>
    </source>
</evidence>
<protein>
    <submittedName>
        <fullName evidence="4">Uncharacterized protein</fullName>
    </submittedName>
</protein>
<keyword evidence="1" id="KW-0472">Membrane</keyword>
<dbReference type="InterPro" id="IPR056902">
    <property type="entry name" value="NTF2_YvbJ"/>
</dbReference>
<keyword evidence="1" id="KW-1133">Transmembrane helix</keyword>
<dbReference type="Pfam" id="PF22813">
    <property type="entry name" value="TcaA_2nd"/>
    <property type="match status" value="1"/>
</dbReference>
<evidence type="ECO:0000313" key="4">
    <source>
        <dbReference type="EMBL" id="MBC1322299.1"/>
    </source>
</evidence>
<dbReference type="PANTHER" id="PTHR40038">
    <property type="entry name" value="MEMBRANE-ASSOCIATED PROTEIN TCAA"/>
    <property type="match status" value="1"/>
</dbReference>
<accession>A0A7X0T8N3</accession>
<sequence length="366" mass="41939">MKHKKWLVIGGIVLILICVFFIWGMLTHSKSDYYSNFKHALENNNAEEMKTLLTTNDDSFKIDKTGSQAFINYLNNNPADKAQFLKTLKRETEGEENSYSNEFPYTFVKDGKDMVFFPHYALSIKPLYFTVTTDADKTSLSTNKKEIPYVKKADKYGPLMPGVYDVAVSLTSSIDIPIVHFENEQLVKKDSNLDLQVGDVLSKDKSFQSTFSKNIDGCMTEFAQYWGGGLDNTKLINVTDNYRESALLQTNLLLPYLAKTNLKYYELRVNNDSIEIEKNVDAWEATVEADINMEGNVQTIEENSFPVELQLAGVRELVFVYDTKLDKWLLDSAAESYSDAKWKNISKITHKNPVNYEWTLKKEEDI</sequence>
<dbReference type="EMBL" id="JAAROP010000003">
    <property type="protein sequence ID" value="MBC1322299.1"/>
    <property type="molecule type" value="Genomic_DNA"/>
</dbReference>
<feature type="transmembrane region" description="Helical" evidence="1">
    <location>
        <begin position="7"/>
        <end position="26"/>
    </location>
</feature>
<dbReference type="InterPro" id="IPR054529">
    <property type="entry name" value="TcaA_2nd"/>
</dbReference>
<organism evidence="4 5">
    <name type="scientific">Listeria welshimeri</name>
    <dbReference type="NCBI Taxonomy" id="1643"/>
    <lineage>
        <taxon>Bacteria</taxon>
        <taxon>Bacillati</taxon>
        <taxon>Bacillota</taxon>
        <taxon>Bacilli</taxon>
        <taxon>Bacillales</taxon>
        <taxon>Listeriaceae</taxon>
        <taxon>Listeria</taxon>
    </lineage>
</organism>
<evidence type="ECO:0000256" key="1">
    <source>
        <dbReference type="SAM" id="Phobius"/>
    </source>
</evidence>